<keyword evidence="3" id="KW-0812">Transmembrane</keyword>
<dbReference type="GO" id="GO:0051787">
    <property type="term" value="F:misfolded protein binding"/>
    <property type="evidence" value="ECO:0007669"/>
    <property type="project" value="TreeGrafter"/>
</dbReference>
<keyword evidence="5" id="KW-1185">Reference proteome</keyword>
<dbReference type="SMART" id="SM00028">
    <property type="entry name" value="TPR"/>
    <property type="match status" value="2"/>
</dbReference>
<proteinExistence type="predicted"/>
<dbReference type="Proteomes" id="UP000319160">
    <property type="component" value="Unassembled WGS sequence"/>
</dbReference>
<keyword evidence="1" id="KW-0802">TPR repeat</keyword>
<sequence>MGLTSFTTSSPFTYSHACLIVLSHLTTPPKIYAMSTCRAAAQRPLKGLSQIRCLHQAPTARSQTYMSMRSASARRHEEDALAILQFLQKRRQSSSTDKNATEQKPPMPPSKLILRALRQGLSFRPLLSAFRGQNLRKLFRQSPEELVLAILILCGCAAVGVYLVYAYFNYFQSEHFTRFPPEIAKSLRRALYYSNIAPDPKLALKYYKLALQQCKAAGIDPFSNEVIGLRIRIAEWLEGIGNFKNSLEVLEALLQDCKKWVEVMEKSVQDGLVDKSGKLKGATTAQPSTPKEGGQSDEEVAEPENLWARRNRVLGKSVGISVKLGELYADEHVLQGDAAGEHLVWAVETVLKELQRRQVEGVKEGEGEWMTPEQIGGALEALGNHYESESQHYLAAPLYLQAVTLSPPNSCHTAVLMNNLAISLVQQPVHSPLAAPRGEKQSQPTVQAPTRATLLASARSWALQALGTAQKITGEGRTEECDEACAVAMCNLGDIASMAGDVEEAKRRFRESLELSQKLSFEPGITQAQDGLKRVSATQPSKV</sequence>
<keyword evidence="3" id="KW-1133">Transmembrane helix</keyword>
<evidence type="ECO:0000256" key="1">
    <source>
        <dbReference type="PROSITE-ProRule" id="PRU00339"/>
    </source>
</evidence>
<dbReference type="PANTHER" id="PTHR28142:SF1">
    <property type="entry name" value="MITOCHONDRIAL INNER MEMBRANE I-AAA PROTEASE SUPERCOMPLEX SUBUNIT MGR3-RELATED"/>
    <property type="match status" value="1"/>
</dbReference>
<evidence type="ECO:0000313" key="5">
    <source>
        <dbReference type="Proteomes" id="UP000319160"/>
    </source>
</evidence>
<dbReference type="Gene3D" id="1.25.40.10">
    <property type="entry name" value="Tetratricopeptide repeat domain"/>
    <property type="match status" value="1"/>
</dbReference>
<dbReference type="SUPFAM" id="SSF48452">
    <property type="entry name" value="TPR-like"/>
    <property type="match status" value="1"/>
</dbReference>
<evidence type="ECO:0000313" key="4">
    <source>
        <dbReference type="EMBL" id="TRX88060.1"/>
    </source>
</evidence>
<evidence type="ECO:0000256" key="3">
    <source>
        <dbReference type="SAM" id="Phobius"/>
    </source>
</evidence>
<evidence type="ECO:0000256" key="2">
    <source>
        <dbReference type="SAM" id="MobiDB-lite"/>
    </source>
</evidence>
<reference evidence="5" key="1">
    <citation type="submission" date="2019-06" db="EMBL/GenBank/DDBJ databases">
        <title>Draft genome sequence of the griseofulvin-producing fungus Xylaria cubensis strain G536.</title>
        <authorList>
            <person name="Mead M.E."/>
            <person name="Raja H.A."/>
            <person name="Steenwyk J.L."/>
            <person name="Knowles S.L."/>
            <person name="Oberlies N.H."/>
            <person name="Rokas A."/>
        </authorList>
    </citation>
    <scope>NUCLEOTIDE SEQUENCE [LARGE SCALE GENOMIC DNA]</scope>
    <source>
        <strain evidence="5">G536</strain>
    </source>
</reference>
<organism evidence="4 5">
    <name type="scientific">Xylaria flabelliformis</name>
    <dbReference type="NCBI Taxonomy" id="2512241"/>
    <lineage>
        <taxon>Eukaryota</taxon>
        <taxon>Fungi</taxon>
        <taxon>Dikarya</taxon>
        <taxon>Ascomycota</taxon>
        <taxon>Pezizomycotina</taxon>
        <taxon>Sordariomycetes</taxon>
        <taxon>Xylariomycetidae</taxon>
        <taxon>Xylariales</taxon>
        <taxon>Xylariaceae</taxon>
        <taxon>Xylaria</taxon>
    </lineage>
</organism>
<protein>
    <recommendedName>
        <fullName evidence="6">TPR domain-containing protein</fullName>
    </recommendedName>
</protein>
<dbReference type="InterPro" id="IPR019734">
    <property type="entry name" value="TPR_rpt"/>
</dbReference>
<comment type="caution">
    <text evidence="4">The sequence shown here is derived from an EMBL/GenBank/DDBJ whole genome shotgun (WGS) entry which is preliminary data.</text>
</comment>
<dbReference type="OrthoDB" id="10050400at2759"/>
<dbReference type="PROSITE" id="PS50005">
    <property type="entry name" value="TPR"/>
    <property type="match status" value="1"/>
</dbReference>
<dbReference type="GO" id="GO:0006515">
    <property type="term" value="P:protein quality control for misfolded or incompletely synthesized proteins"/>
    <property type="evidence" value="ECO:0007669"/>
    <property type="project" value="TreeGrafter"/>
</dbReference>
<gene>
    <name evidence="4" type="ORF">FHL15_011062</name>
</gene>
<accession>A0A553HJC3</accession>
<dbReference type="GO" id="GO:0031942">
    <property type="term" value="C:i-AAA complex"/>
    <property type="evidence" value="ECO:0007669"/>
    <property type="project" value="TreeGrafter"/>
</dbReference>
<keyword evidence="3" id="KW-0472">Membrane</keyword>
<dbReference type="STRING" id="2512241.A0A553HJC3"/>
<dbReference type="EMBL" id="VFLP01000102">
    <property type="protein sequence ID" value="TRX88060.1"/>
    <property type="molecule type" value="Genomic_DNA"/>
</dbReference>
<dbReference type="InterPro" id="IPR040201">
    <property type="entry name" value="Mrg3-like"/>
</dbReference>
<feature type="transmembrane region" description="Helical" evidence="3">
    <location>
        <begin position="146"/>
        <end position="168"/>
    </location>
</feature>
<dbReference type="CDD" id="cd24145">
    <property type="entry name" value="Mgr3-like"/>
    <property type="match status" value="1"/>
</dbReference>
<feature type="region of interest" description="Disordered" evidence="2">
    <location>
        <begin position="90"/>
        <end position="109"/>
    </location>
</feature>
<evidence type="ECO:0008006" key="6">
    <source>
        <dbReference type="Google" id="ProtNLM"/>
    </source>
</evidence>
<dbReference type="InterPro" id="IPR011990">
    <property type="entry name" value="TPR-like_helical_dom_sf"/>
</dbReference>
<dbReference type="AlphaFoldDB" id="A0A553HJC3"/>
<name>A0A553HJC3_9PEZI</name>
<feature type="repeat" description="TPR" evidence="1">
    <location>
        <begin position="486"/>
        <end position="519"/>
    </location>
</feature>
<dbReference type="PANTHER" id="PTHR28142">
    <property type="entry name" value="MITOCHONDRIAL INNER MEMBRANE I-AAA PROTEASE SUPERCOMPLEX SUBUNIT MGR3-RELATED"/>
    <property type="match status" value="1"/>
</dbReference>
<feature type="region of interest" description="Disordered" evidence="2">
    <location>
        <begin position="278"/>
        <end position="301"/>
    </location>
</feature>